<comment type="cofactor">
    <cofactor evidence="4 5">
        <name>pyridoxal 5'-phosphate</name>
        <dbReference type="ChEBI" id="CHEBI:597326"/>
    </cofactor>
</comment>
<comment type="caution">
    <text evidence="6">The sequence shown here is derived from an EMBL/GenBank/DDBJ whole genome shotgun (WGS) entry which is preliminary data.</text>
</comment>
<keyword evidence="2 4" id="KW-0378">Hydrolase</keyword>
<evidence type="ECO:0000313" key="6">
    <source>
        <dbReference type="EMBL" id="KAK6485166.1"/>
    </source>
</evidence>
<dbReference type="PANTHER" id="PTHR14084:SF0">
    <property type="entry name" value="KYNURENINASE"/>
    <property type="match status" value="1"/>
</dbReference>
<reference evidence="6 7" key="1">
    <citation type="submission" date="2021-05" db="EMBL/GenBank/DDBJ databases">
        <authorList>
            <person name="Zahm M."/>
            <person name="Klopp C."/>
            <person name="Cabau C."/>
            <person name="Kuhl H."/>
            <person name="Suciu R."/>
            <person name="Ciorpac M."/>
            <person name="Holostenco D."/>
            <person name="Gessner J."/>
            <person name="Wuertz S."/>
            <person name="Hohne C."/>
            <person name="Stock M."/>
            <person name="Gislard M."/>
            <person name="Lluch J."/>
            <person name="Milhes M."/>
            <person name="Lampietro C."/>
            <person name="Lopez Roques C."/>
            <person name="Donnadieu C."/>
            <person name="Du K."/>
            <person name="Schartl M."/>
            <person name="Guiguen Y."/>
        </authorList>
    </citation>
    <scope>NUCLEOTIDE SEQUENCE [LARGE SCALE GENOMIC DNA]</scope>
    <source>
        <strain evidence="6">Hh-F2</strain>
        <tissue evidence="6">Blood</tissue>
    </source>
</reference>
<dbReference type="Gene3D" id="3.40.640.10">
    <property type="entry name" value="Type I PLP-dependent aspartate aminotransferase-like (Major domain)"/>
    <property type="match status" value="1"/>
</dbReference>
<protein>
    <recommendedName>
        <fullName evidence="4 5">Kynureninase</fullName>
        <ecNumber evidence="4 5">3.7.1.3</ecNumber>
    </recommendedName>
    <alternativeName>
        <fullName evidence="4">L-kynurenine hydrolase</fullName>
    </alternativeName>
</protein>
<evidence type="ECO:0000313" key="7">
    <source>
        <dbReference type="Proteomes" id="UP001369086"/>
    </source>
</evidence>
<accession>A0ABR0ZK38</accession>
<dbReference type="NCBIfam" id="TIGR01814">
    <property type="entry name" value="kynureninase"/>
    <property type="match status" value="1"/>
</dbReference>
<feature type="binding site" evidence="4">
    <location>
        <position position="282"/>
    </location>
    <ligand>
        <name>pyridoxal 5'-phosphate</name>
        <dbReference type="ChEBI" id="CHEBI:597326"/>
    </ligand>
</feature>
<feature type="binding site" evidence="4">
    <location>
        <position position="337"/>
    </location>
    <ligand>
        <name>pyridoxal 5'-phosphate</name>
        <dbReference type="ChEBI" id="CHEBI:597326"/>
    </ligand>
</feature>
<comment type="subunit">
    <text evidence="4 5">Homodimer.</text>
</comment>
<dbReference type="Pfam" id="PF22580">
    <property type="entry name" value="KYNU_C"/>
    <property type="match status" value="1"/>
</dbReference>
<comment type="catalytic activity">
    <reaction evidence="4 5">
        <text>L-kynurenine + H2O = anthranilate + L-alanine + H(+)</text>
        <dbReference type="Rhea" id="RHEA:16813"/>
        <dbReference type="ChEBI" id="CHEBI:15377"/>
        <dbReference type="ChEBI" id="CHEBI:15378"/>
        <dbReference type="ChEBI" id="CHEBI:16567"/>
        <dbReference type="ChEBI" id="CHEBI:57959"/>
        <dbReference type="ChEBI" id="CHEBI:57972"/>
        <dbReference type="EC" id="3.7.1.3"/>
    </reaction>
</comment>
<name>A0ABR0ZK38_HUSHU</name>
<dbReference type="Proteomes" id="UP001369086">
    <property type="component" value="Unassembled WGS sequence"/>
</dbReference>
<feature type="binding site" evidence="4">
    <location>
        <position position="170"/>
    </location>
    <ligand>
        <name>pyridoxal 5'-phosphate</name>
        <dbReference type="ChEBI" id="CHEBI:597326"/>
    </ligand>
</feature>
<evidence type="ECO:0000256" key="1">
    <source>
        <dbReference type="ARBA" id="ARBA00022642"/>
    </source>
</evidence>
<gene>
    <name evidence="4" type="primary">KYNU</name>
    <name evidence="6" type="ORF">HHUSO_G13121</name>
</gene>
<proteinExistence type="inferred from homology"/>
<comment type="caution">
    <text evidence="4">Lacks conserved residue(s) required for the propagation of feature annotation.</text>
</comment>
<evidence type="ECO:0000256" key="2">
    <source>
        <dbReference type="ARBA" id="ARBA00022801"/>
    </source>
</evidence>
<comment type="pathway">
    <text evidence="4 5">Amino-acid degradation; L-kynurenine degradation; L-alanine and anthranilate from L-kynurenine: step 1/1.</text>
</comment>
<dbReference type="PANTHER" id="PTHR14084">
    <property type="entry name" value="KYNURENINASE"/>
    <property type="match status" value="1"/>
</dbReference>
<dbReference type="HAMAP" id="MF_01970">
    <property type="entry name" value="Kynureninase"/>
    <property type="match status" value="1"/>
</dbReference>
<keyword evidence="4 5" id="KW-0963">Cytoplasm</keyword>
<feature type="modified residue" description="N6-(pyridoxal phosphate)lysine" evidence="4">
    <location>
        <position position="308"/>
    </location>
</feature>
<feature type="binding site" evidence="4">
    <location>
        <position position="365"/>
    </location>
    <ligand>
        <name>pyridoxal 5'-phosphate</name>
        <dbReference type="ChEBI" id="CHEBI:597326"/>
    </ligand>
</feature>
<keyword evidence="1 4" id="KW-0662">Pyridine nucleotide biosynthesis</keyword>
<dbReference type="InterPro" id="IPR015424">
    <property type="entry name" value="PyrdxlP-dep_Trfase"/>
</dbReference>
<comment type="similarity">
    <text evidence="4 5">Belongs to the kynureninase family.</text>
</comment>
<dbReference type="PIRSF" id="PIRSF038800">
    <property type="entry name" value="KYNU"/>
    <property type="match status" value="1"/>
</dbReference>
<dbReference type="InterPro" id="IPR015422">
    <property type="entry name" value="PyrdxlP-dep_Trfase_small"/>
</dbReference>
<dbReference type="EMBL" id="JAHFZB010000010">
    <property type="protein sequence ID" value="KAK6485166.1"/>
    <property type="molecule type" value="Genomic_DNA"/>
</dbReference>
<keyword evidence="3 4" id="KW-0663">Pyridoxal phosphate</keyword>
<evidence type="ECO:0000256" key="5">
    <source>
        <dbReference type="PIRNR" id="PIRNR038800"/>
    </source>
</evidence>
<dbReference type="InterPro" id="IPR015421">
    <property type="entry name" value="PyrdxlP-dep_Trfase_major"/>
</dbReference>
<feature type="binding site" evidence="4">
    <location>
        <position position="169"/>
    </location>
    <ligand>
        <name>pyridoxal 5'-phosphate</name>
        <dbReference type="ChEBI" id="CHEBI:597326"/>
    </ligand>
</feature>
<keyword evidence="7" id="KW-1185">Reference proteome</keyword>
<comment type="function">
    <text evidence="4 5">Catalyzes the cleavage of L-kynurenine (L-Kyn) and L-3-hydroxykynurenine (L-3OHKyn) into anthranilic acid (AA) and 3-hydroxyanthranilic acid (3-OHAA), respectively.</text>
</comment>
<feature type="binding site" evidence="4">
    <location>
        <begin position="197"/>
        <end position="200"/>
    </location>
    <ligand>
        <name>pyridoxal 5'-phosphate</name>
        <dbReference type="ChEBI" id="CHEBI:597326"/>
    </ligand>
</feature>
<evidence type="ECO:0000256" key="3">
    <source>
        <dbReference type="ARBA" id="ARBA00022898"/>
    </source>
</evidence>
<organism evidence="6 7">
    <name type="scientific">Huso huso</name>
    <name type="common">Beluga</name>
    <name type="synonym">Acipenser huso</name>
    <dbReference type="NCBI Taxonomy" id="61971"/>
    <lineage>
        <taxon>Eukaryota</taxon>
        <taxon>Metazoa</taxon>
        <taxon>Chordata</taxon>
        <taxon>Craniata</taxon>
        <taxon>Vertebrata</taxon>
        <taxon>Euteleostomi</taxon>
        <taxon>Actinopterygii</taxon>
        <taxon>Chondrostei</taxon>
        <taxon>Acipenseriformes</taxon>
        <taxon>Acipenseridae</taxon>
        <taxon>Huso</taxon>
    </lineage>
</organism>
<dbReference type="SUPFAM" id="SSF53383">
    <property type="entry name" value="PLP-dependent transferases"/>
    <property type="match status" value="1"/>
</dbReference>
<dbReference type="InterPro" id="IPR010111">
    <property type="entry name" value="Kynureninase"/>
</dbReference>
<feature type="binding site" evidence="4">
    <location>
        <position position="307"/>
    </location>
    <ligand>
        <name>pyridoxal 5'-phosphate</name>
        <dbReference type="ChEBI" id="CHEBI:597326"/>
    </ligand>
</feature>
<feature type="binding site" evidence="4">
    <location>
        <position position="253"/>
    </location>
    <ligand>
        <name>pyridoxal 5'-phosphate</name>
        <dbReference type="ChEBI" id="CHEBI:597326"/>
    </ligand>
</feature>
<feature type="binding site" evidence="4">
    <location>
        <position position="285"/>
    </location>
    <ligand>
        <name>pyridoxal 5'-phosphate</name>
        <dbReference type="ChEBI" id="CHEBI:597326"/>
    </ligand>
</feature>
<comment type="catalytic activity">
    <reaction evidence="5">
        <text>3-hydroxy-L-kynurenine + H2O = 3-hydroxyanthranilate + L-alanine + H(+)</text>
        <dbReference type="Rhea" id="RHEA:25143"/>
        <dbReference type="ChEBI" id="CHEBI:15377"/>
        <dbReference type="ChEBI" id="CHEBI:15378"/>
        <dbReference type="ChEBI" id="CHEBI:36559"/>
        <dbReference type="ChEBI" id="CHEBI:57972"/>
        <dbReference type="ChEBI" id="CHEBI:58125"/>
        <dbReference type="EC" id="3.7.1.3"/>
    </reaction>
</comment>
<evidence type="ECO:0000256" key="4">
    <source>
        <dbReference type="HAMAP-Rule" id="MF_03017"/>
    </source>
</evidence>
<comment type="pathway">
    <text evidence="4 5">Cofactor biosynthesis; NAD(+) biosynthesis; quinolinate from L-kynurenine: step 2/3.</text>
</comment>
<comment type="subcellular location">
    <subcellularLocation>
        <location evidence="4 5">Cytoplasm</location>
    </subcellularLocation>
</comment>
<dbReference type="Gene3D" id="3.90.1150.10">
    <property type="entry name" value="Aspartate Aminotransferase, domain 1"/>
    <property type="match status" value="1"/>
</dbReference>
<dbReference type="EC" id="3.7.1.3" evidence="4 5"/>
<sequence length="498" mass="56191">MTYAGRHQKCVGASFRVLRRYHFLISLDFYTPMELLNCTSPAMILEHTASVLGCSILDQKLALHLDEHDALQHLREHFLVPKVKDLPCIDFSCVDEKEECVYLVGNSLGLQPKNVKTYINEELDKWHKMGVHGHFEGSRPWALGDECIVDLMAKVVGARVEEVALMNALTVNLHLLLLSFYKPTSSRHKILIEAKAFPSDHYAVESQIQLRGQDPQKSMLLMHPREGEETLRMEDIISTIEKEGDSIAVILFSGVQYYTGQLFDMPAITKAGHKKGCFVGFDLAHAVGNAELYLHDWEVDFACWCTYKYMNSGAGSLAGAFIHEKHANTVQPVLIGWWGHEMKTRFLMDNNLQLSPGINGYRISNPSILLVCALQASLEIFNQTSMKALRKKSVLLTGYLECLIKQCYTKDESDPQKPYVKIITPSNVEERGCQLSLAFSVPIKTVYKELEKRGVACDMREPNVLRIAPVPLYNSFSDVYRFINILGSVLTASQKEQA</sequence>